<evidence type="ECO:0000256" key="1">
    <source>
        <dbReference type="ARBA" id="ARBA00023002"/>
    </source>
</evidence>
<dbReference type="Proteomes" id="UP000782901">
    <property type="component" value="Unassembled WGS sequence"/>
</dbReference>
<evidence type="ECO:0000313" key="4">
    <source>
        <dbReference type="Proteomes" id="UP000782901"/>
    </source>
</evidence>
<evidence type="ECO:0000259" key="2">
    <source>
        <dbReference type="Pfam" id="PF00248"/>
    </source>
</evidence>
<name>A0A943DWU9_BACT4</name>
<feature type="domain" description="NADP-dependent oxidoreductase" evidence="2">
    <location>
        <begin position="2"/>
        <end position="299"/>
    </location>
</feature>
<evidence type="ECO:0000313" key="3">
    <source>
        <dbReference type="EMBL" id="MBS5412071.1"/>
    </source>
</evidence>
<dbReference type="InterPro" id="IPR036812">
    <property type="entry name" value="NAD(P)_OxRdtase_dom_sf"/>
</dbReference>
<sequence>MKLILGTMTFGEQVFGEDVKCMVQSYLNHGYKELDTAYVYNEGECERLLGTALKELDRATYKVATKANPRITGRLDKEAVISQLNESLQRLKVNYVDTLYLHFPDPATPVKSVLEGCAQLYEEGKFLELGLSNFPAWLVAEVWHICKSHGWMLPKVYEGLYNPLSRHAERELDRALNNYGMRFYAYNPLAGGMLTNKYSSQDKTIKAGRFINRPNYQKRYWKDSFFEAIDRIKEVCAEHNMNIVEAVYRWLAYHSMLKVERGDGIIIGASRLVQLEQNMATVEKGSLPDEIVEIINDAWEISKMDAPEYFTYYVPKSKNTKEV</sequence>
<dbReference type="AlphaFoldDB" id="A0A943DWU9"/>
<dbReference type="EMBL" id="JAGZEE010000023">
    <property type="protein sequence ID" value="MBS5412071.1"/>
    <property type="molecule type" value="Genomic_DNA"/>
</dbReference>
<proteinExistence type="predicted"/>
<dbReference type="InterPro" id="IPR020471">
    <property type="entry name" value="AKR"/>
</dbReference>
<protein>
    <submittedName>
        <fullName evidence="3">Aldo/keto reductase</fullName>
    </submittedName>
</protein>
<dbReference type="GO" id="GO:0016491">
    <property type="term" value="F:oxidoreductase activity"/>
    <property type="evidence" value="ECO:0007669"/>
    <property type="project" value="UniProtKB-KW"/>
</dbReference>
<dbReference type="InterPro" id="IPR050523">
    <property type="entry name" value="AKR_Detox_Biosynth"/>
</dbReference>
<dbReference type="Pfam" id="PF00248">
    <property type="entry name" value="Aldo_ket_red"/>
    <property type="match status" value="1"/>
</dbReference>
<reference evidence="3" key="1">
    <citation type="submission" date="2021-02" db="EMBL/GenBank/DDBJ databases">
        <title>Infant gut strain persistence is associated with maternal origin, phylogeny, and functional potential including surface adhesion and iron acquisition.</title>
        <authorList>
            <person name="Lou Y.C."/>
        </authorList>
    </citation>
    <scope>NUCLEOTIDE SEQUENCE</scope>
    <source>
        <strain evidence="3">L3_082_243G1_dasL3_082_243G1_maxbin2.maxbin.015s ta_sub</strain>
    </source>
</reference>
<comment type="caution">
    <text evidence="3">The sequence shown here is derived from an EMBL/GenBank/DDBJ whole genome shotgun (WGS) entry which is preliminary data.</text>
</comment>
<dbReference type="SUPFAM" id="SSF51430">
    <property type="entry name" value="NAD(P)-linked oxidoreductase"/>
    <property type="match status" value="1"/>
</dbReference>
<dbReference type="InterPro" id="IPR023210">
    <property type="entry name" value="NADP_OxRdtase_dom"/>
</dbReference>
<accession>A0A943DWU9</accession>
<gene>
    <name evidence="3" type="ORF">KHY35_15390</name>
</gene>
<dbReference type="PANTHER" id="PTHR43364">
    <property type="entry name" value="NADH-SPECIFIC METHYLGLYOXAL REDUCTASE-RELATED"/>
    <property type="match status" value="1"/>
</dbReference>
<dbReference type="CDD" id="cd19075">
    <property type="entry name" value="AKR_AKR7A1-5"/>
    <property type="match status" value="1"/>
</dbReference>
<dbReference type="Gene3D" id="3.20.20.100">
    <property type="entry name" value="NADP-dependent oxidoreductase domain"/>
    <property type="match status" value="1"/>
</dbReference>
<dbReference type="PRINTS" id="PR00069">
    <property type="entry name" value="ALDKETRDTASE"/>
</dbReference>
<dbReference type="PANTHER" id="PTHR43364:SF4">
    <property type="entry name" value="NAD(P)-LINKED OXIDOREDUCTASE SUPERFAMILY PROTEIN"/>
    <property type="match status" value="1"/>
</dbReference>
<keyword evidence="1" id="KW-0560">Oxidoreductase</keyword>
<organism evidence="3 4">
    <name type="scientific">Bacteroides thetaiotaomicron</name>
    <dbReference type="NCBI Taxonomy" id="818"/>
    <lineage>
        <taxon>Bacteria</taxon>
        <taxon>Pseudomonadati</taxon>
        <taxon>Bacteroidota</taxon>
        <taxon>Bacteroidia</taxon>
        <taxon>Bacteroidales</taxon>
        <taxon>Bacteroidaceae</taxon>
        <taxon>Bacteroides</taxon>
    </lineage>
</organism>